<evidence type="ECO:0000256" key="2">
    <source>
        <dbReference type="SAM" id="SignalP"/>
    </source>
</evidence>
<keyword evidence="4" id="KW-1185">Reference proteome</keyword>
<reference evidence="3" key="1">
    <citation type="journal article" date="2023" name="IScience">
        <title>Live-bearing cockroach genome reveals convergent evolutionary mechanisms linked to viviparity in insects and beyond.</title>
        <authorList>
            <person name="Fouks B."/>
            <person name="Harrison M.C."/>
            <person name="Mikhailova A.A."/>
            <person name="Marchal E."/>
            <person name="English S."/>
            <person name="Carruthers M."/>
            <person name="Jennings E.C."/>
            <person name="Chiamaka E.L."/>
            <person name="Frigard R.A."/>
            <person name="Pippel M."/>
            <person name="Attardo G.M."/>
            <person name="Benoit J.B."/>
            <person name="Bornberg-Bauer E."/>
            <person name="Tobe S.S."/>
        </authorList>
    </citation>
    <scope>NUCLEOTIDE SEQUENCE</scope>
    <source>
        <strain evidence="3">Stay&amp;Tobe</strain>
    </source>
</reference>
<feature type="region of interest" description="Disordered" evidence="1">
    <location>
        <begin position="238"/>
        <end position="287"/>
    </location>
</feature>
<feature type="region of interest" description="Disordered" evidence="1">
    <location>
        <begin position="354"/>
        <end position="409"/>
    </location>
</feature>
<reference evidence="3" key="2">
    <citation type="submission" date="2023-05" db="EMBL/GenBank/DDBJ databases">
        <authorList>
            <person name="Fouks B."/>
        </authorList>
    </citation>
    <scope>NUCLEOTIDE SEQUENCE</scope>
    <source>
        <strain evidence="3">Stay&amp;Tobe</strain>
        <tissue evidence="3">Testes</tissue>
    </source>
</reference>
<feature type="region of interest" description="Disordered" evidence="1">
    <location>
        <begin position="444"/>
        <end position="545"/>
    </location>
</feature>
<organism evidence="3 4">
    <name type="scientific">Diploptera punctata</name>
    <name type="common">Pacific beetle cockroach</name>
    <dbReference type="NCBI Taxonomy" id="6984"/>
    <lineage>
        <taxon>Eukaryota</taxon>
        <taxon>Metazoa</taxon>
        <taxon>Ecdysozoa</taxon>
        <taxon>Arthropoda</taxon>
        <taxon>Hexapoda</taxon>
        <taxon>Insecta</taxon>
        <taxon>Pterygota</taxon>
        <taxon>Neoptera</taxon>
        <taxon>Polyneoptera</taxon>
        <taxon>Dictyoptera</taxon>
        <taxon>Blattodea</taxon>
        <taxon>Blaberoidea</taxon>
        <taxon>Blaberidae</taxon>
        <taxon>Diplopterinae</taxon>
        <taxon>Diploptera</taxon>
    </lineage>
</organism>
<feature type="signal peptide" evidence="2">
    <location>
        <begin position="1"/>
        <end position="19"/>
    </location>
</feature>
<evidence type="ECO:0000256" key="1">
    <source>
        <dbReference type="SAM" id="MobiDB-lite"/>
    </source>
</evidence>
<dbReference type="AlphaFoldDB" id="A0AAD8ADS5"/>
<sequence>MYLLLFQVLCSLLLRPVIGFPHARHAIAKSARGDDLISGSDFLSVFIGATVPRPRPAGKRRLDSVTSEESNEKYTDSELDSEIDSYTTQNDPENTKQESPTDSSSPTSQQDNSQVDNHQYIERKTLPEVSTHLANELDSVNNVGSQKSTDHNDVLVRHVDVEPIGESSIANNRRIEYLTDSDIDKTESKLDIIEKTPTSTLSALENVPSFSKRNSSAPTLGIESISTSFLINSEPVASIPSDVNENEPINPDGYEDYNKKDITVSPVPKPSTESLEDNTQKPQNETHQVISVRVSSSVARSSPQHINKSENEKKQDVFSSLLDAITVNSEIKEDLNPSLEGISLVTEEQPAATSIQRSQLSVEESSPSSLTSVRQESSSNIQSRHLAGSIESPSNLQPPPVSYRTSVSTATSDSRVQFYSEPPSYQRVPSSVAETAQRAVIVQHPQPQQHQSFSQSTSIFRQSESIRTSSDHLNSGSDYDSKHQSSYLTNEPQKNQDFNSQNEHTYQAEGSRAQKSYEATHQEPQERSYGLPEHNYGTRERSYAKPEQNYEIDESVSVVSNGRAHGIQYQPVTTPGHADDTGLRDFSTQPGETRDPNSKFGYVVEGRNFRKYRVEERTPDGFIVGEYGVVSHDDGSLRGVRYTADGTINPRLIYDALLKFLSL</sequence>
<evidence type="ECO:0000313" key="3">
    <source>
        <dbReference type="EMBL" id="KAJ9596078.1"/>
    </source>
</evidence>
<feature type="compositionally biased region" description="Polar residues" evidence="1">
    <location>
        <begin position="461"/>
        <end position="505"/>
    </location>
</feature>
<name>A0AAD8ADS5_DIPPU</name>
<feature type="compositionally biased region" description="Polar residues" evidence="1">
    <location>
        <begin position="374"/>
        <end position="383"/>
    </location>
</feature>
<keyword evidence="2" id="KW-0732">Signal</keyword>
<proteinExistence type="predicted"/>
<feature type="region of interest" description="Disordered" evidence="1">
    <location>
        <begin position="54"/>
        <end position="116"/>
    </location>
</feature>
<comment type="caution">
    <text evidence="3">The sequence shown here is derived from an EMBL/GenBank/DDBJ whole genome shotgun (WGS) entry which is preliminary data.</text>
</comment>
<evidence type="ECO:0000313" key="4">
    <source>
        <dbReference type="Proteomes" id="UP001233999"/>
    </source>
</evidence>
<dbReference type="EMBL" id="JASPKZ010002297">
    <property type="protein sequence ID" value="KAJ9596078.1"/>
    <property type="molecule type" value="Genomic_DNA"/>
</dbReference>
<feature type="region of interest" description="Disordered" evidence="1">
    <location>
        <begin position="571"/>
        <end position="598"/>
    </location>
</feature>
<feature type="compositionally biased region" description="Low complexity" evidence="1">
    <location>
        <begin position="358"/>
        <end position="373"/>
    </location>
</feature>
<dbReference type="Proteomes" id="UP001233999">
    <property type="component" value="Unassembled WGS sequence"/>
</dbReference>
<feature type="chain" id="PRO_5041922200" evidence="2">
    <location>
        <begin position="20"/>
        <end position="663"/>
    </location>
</feature>
<protein>
    <submittedName>
        <fullName evidence="3">Uncharacterized protein</fullName>
    </submittedName>
</protein>
<gene>
    <name evidence="3" type="ORF">L9F63_012733</name>
</gene>
<accession>A0AAD8ADS5</accession>
<feature type="compositionally biased region" description="Low complexity" evidence="1">
    <location>
        <begin position="444"/>
        <end position="460"/>
    </location>
</feature>
<feature type="compositionally biased region" description="Low complexity" evidence="1">
    <location>
        <begin position="100"/>
        <end position="111"/>
    </location>
</feature>